<dbReference type="SUPFAM" id="SSF53448">
    <property type="entry name" value="Nucleotide-diphospho-sugar transferases"/>
    <property type="match status" value="1"/>
</dbReference>
<dbReference type="Gene3D" id="3.90.550.10">
    <property type="entry name" value="Spore Coat Polysaccharide Biosynthesis Protein SpsA, Chain A"/>
    <property type="match status" value="1"/>
</dbReference>
<feature type="domain" description="Glycosyltransferase subfamily 4-like N-terminal" evidence="5">
    <location>
        <begin position="253"/>
        <end position="402"/>
    </location>
</feature>
<dbReference type="CDD" id="cd00761">
    <property type="entry name" value="Glyco_tranf_GTA_type"/>
    <property type="match status" value="1"/>
</dbReference>
<sequence length="1284" mass="142817">MSFPLSLLGLYARRPSLAGRHVATAFRLLANGGTAELRSRLRSLGGLAAQHERDRRAREDVARKLSAVGENAKRNYRSLLNELLPFAQDLTVLDVIHEDLERLRLVHCHILRKFKLFDDRFYADTYLKGEGGITPLDHYFKYGLPGGLRANAVFDPLFYTARYPEVIDFGFDPLVHYALFGWREGRECGPMFDAEYYLARNPDVAAAGLSPLHHFLDSGRGEGRSPTAAAALGGQVARDRGTILIVSHDAELGGAQRVARVFAEWLLASTKFEVKFVTMKGGPFLDHFRRIADTFDVGGESVGATPEELSRRLEEFAGPSVKAVFLNSAASGGFLSHWSRDTPILAFVHELPKLLASLDREFGLILDRANTIIAGSEAVATAIKGDYGFEPERLRTVHGFIDDLPRDTSLDFDSKSAIKEALGLDPDAFLVAACGVLHWRKSPEKFVEVAERVLKETERNVRFLWVGGGPDHEECEKLVSEKGLEGKVVFTGYEPDVMRYLRAADLFLLTSQEDPFPLVCLDAATALAPIICFEKAGGMPEFVARGCGMSVPFMDAEAMADAVRAYMADEDRLRAEGQAGRELVESEYTVAAAGPKLLHHIREAAGLAPHVSVVVPNYNYEKFLPERLQTIAAQTYQDFELILLDDRSSDGSVDILEDRARRRPGTRVIVNEKNSGSPFAQWLRGMELAKGDLIWIAEADDSCTPGLLSALIPSLEDRNVFLAYVKSVPVGTEGQVYGDYEEIYLNRINDGRWSRPYVATDHEEAQEGLGIANCIPNASSLVFRRLEPEPDFAETLKSMRLCGDWYFYLRAMRGGLVAYCEQPLNLHRRHPETVTKSTEGSTRYFDEFAKVRDYVGGTYTIGDETRAAIERFTTEDLDRFGVRDVAVRTRILEQAAMKGARKELPTVLVVVSDLSPGGGQMFGIRLANAWTKRGGRAVLFNVRTFPDHPQVVSQVDSRVAVIHADEMRETFADMVRRFDIDVVHSSIWWADRYVHDHVADLPGLPWVITMHGCYETHLDNPQIDLTFSNRIAPMLKRVDAWAYLADKNRRVFTRFGQPKKMLQIPNGIEVVAEHEPYSREHLGLRNDAIVLCLASRAIAEKGWLAAADIVQRLNQSGAKVDLMLLGEGPAADELRQKAPPHVHLYGHVSDPQRYMQAADIGILPSSFIGESMPLVLLEMMANGLPVVATDVGEVPRMIGEGASSAGTIVPLRNGNLDIPGFQNAIRALMERERRLAVGSNARSRFEKSYTLDKMIELYAELYADVAEWTEAEPRPEGLDRAALP</sequence>
<dbReference type="Pfam" id="PF13692">
    <property type="entry name" value="Glyco_trans_1_4"/>
    <property type="match status" value="1"/>
</dbReference>
<evidence type="ECO:0000313" key="7">
    <source>
        <dbReference type="Proteomes" id="UP001556692"/>
    </source>
</evidence>
<feature type="domain" description="Glycosyltransferase 2-like" evidence="4">
    <location>
        <begin position="612"/>
        <end position="741"/>
    </location>
</feature>
<proteinExistence type="predicted"/>
<comment type="caution">
    <text evidence="6">The sequence shown here is derived from an EMBL/GenBank/DDBJ whole genome shotgun (WGS) entry which is preliminary data.</text>
</comment>
<keyword evidence="2 6" id="KW-0808">Transferase</keyword>
<feature type="domain" description="Glycosyl transferase family 1" evidence="3">
    <location>
        <begin position="416"/>
        <end position="582"/>
    </location>
</feature>
<dbReference type="Proteomes" id="UP001556692">
    <property type="component" value="Unassembled WGS sequence"/>
</dbReference>
<evidence type="ECO:0000259" key="3">
    <source>
        <dbReference type="Pfam" id="PF00534"/>
    </source>
</evidence>
<dbReference type="InterPro" id="IPR001173">
    <property type="entry name" value="Glyco_trans_2-like"/>
</dbReference>
<dbReference type="PANTHER" id="PTHR12526">
    <property type="entry name" value="GLYCOSYLTRANSFERASE"/>
    <property type="match status" value="1"/>
</dbReference>
<protein>
    <submittedName>
        <fullName evidence="6">Glycosyltransferase</fullName>
        <ecNumber evidence="6">2.4.-.-</ecNumber>
    </submittedName>
</protein>
<dbReference type="EMBL" id="JBDPGJ010000003">
    <property type="protein sequence ID" value="MEX0407093.1"/>
    <property type="molecule type" value="Genomic_DNA"/>
</dbReference>
<evidence type="ECO:0000256" key="2">
    <source>
        <dbReference type="ARBA" id="ARBA00022679"/>
    </source>
</evidence>
<evidence type="ECO:0000313" key="6">
    <source>
        <dbReference type="EMBL" id="MEX0407093.1"/>
    </source>
</evidence>
<keyword evidence="7" id="KW-1185">Reference proteome</keyword>
<dbReference type="Gene3D" id="3.40.50.2000">
    <property type="entry name" value="Glycogen Phosphorylase B"/>
    <property type="match status" value="4"/>
</dbReference>
<dbReference type="GO" id="GO:0016757">
    <property type="term" value="F:glycosyltransferase activity"/>
    <property type="evidence" value="ECO:0007669"/>
    <property type="project" value="UniProtKB-KW"/>
</dbReference>
<dbReference type="Pfam" id="PF13439">
    <property type="entry name" value="Glyco_transf_4"/>
    <property type="match status" value="2"/>
</dbReference>
<dbReference type="EC" id="2.4.-.-" evidence="6"/>
<evidence type="ECO:0000259" key="5">
    <source>
        <dbReference type="Pfam" id="PF13439"/>
    </source>
</evidence>
<dbReference type="InterPro" id="IPR029044">
    <property type="entry name" value="Nucleotide-diphossugar_trans"/>
</dbReference>
<reference evidence="6 7" key="1">
    <citation type="submission" date="2024-05" db="EMBL/GenBank/DDBJ databases">
        <authorList>
            <person name="Jiang F."/>
        </authorList>
    </citation>
    <scope>NUCLEOTIDE SEQUENCE [LARGE SCALE GENOMIC DNA]</scope>
    <source>
        <strain evidence="6 7">LZ166</strain>
    </source>
</reference>
<dbReference type="Pfam" id="PF00534">
    <property type="entry name" value="Glycos_transf_1"/>
    <property type="match status" value="1"/>
</dbReference>
<dbReference type="Pfam" id="PF00535">
    <property type="entry name" value="Glycos_transf_2"/>
    <property type="match status" value="1"/>
</dbReference>
<keyword evidence="1 6" id="KW-0328">Glycosyltransferase</keyword>
<dbReference type="RefSeq" id="WP_367954963.1">
    <property type="nucleotide sequence ID" value="NZ_JBDPGJ010000003.1"/>
</dbReference>
<dbReference type="InterPro" id="IPR028098">
    <property type="entry name" value="Glyco_trans_4-like_N"/>
</dbReference>
<accession>A0ABV3SLG4</accession>
<feature type="domain" description="Glycosyltransferase subfamily 4-like N-terminal" evidence="5">
    <location>
        <begin position="917"/>
        <end position="1069"/>
    </location>
</feature>
<organism evidence="6 7">
    <name type="scientific">Aquibium pacificus</name>
    <dbReference type="NCBI Taxonomy" id="3153579"/>
    <lineage>
        <taxon>Bacteria</taxon>
        <taxon>Pseudomonadati</taxon>
        <taxon>Pseudomonadota</taxon>
        <taxon>Alphaproteobacteria</taxon>
        <taxon>Hyphomicrobiales</taxon>
        <taxon>Phyllobacteriaceae</taxon>
        <taxon>Aquibium</taxon>
    </lineage>
</organism>
<evidence type="ECO:0000259" key="4">
    <source>
        <dbReference type="Pfam" id="PF00535"/>
    </source>
</evidence>
<name>A0ABV3SLG4_9HYPH</name>
<gene>
    <name evidence="6" type="ORF">ABGN05_15620</name>
</gene>
<dbReference type="PANTHER" id="PTHR12526:SF510">
    <property type="entry name" value="D-INOSITOL 3-PHOSPHATE GLYCOSYLTRANSFERASE"/>
    <property type="match status" value="1"/>
</dbReference>
<dbReference type="CDD" id="cd03801">
    <property type="entry name" value="GT4_PimA-like"/>
    <property type="match status" value="1"/>
</dbReference>
<evidence type="ECO:0000256" key="1">
    <source>
        <dbReference type="ARBA" id="ARBA00022676"/>
    </source>
</evidence>
<dbReference type="SUPFAM" id="SSF53756">
    <property type="entry name" value="UDP-Glycosyltransferase/glycogen phosphorylase"/>
    <property type="match status" value="2"/>
</dbReference>
<dbReference type="InterPro" id="IPR001296">
    <property type="entry name" value="Glyco_trans_1"/>
</dbReference>